<feature type="transmembrane region" description="Helical" evidence="5">
    <location>
        <begin position="273"/>
        <end position="289"/>
    </location>
</feature>
<dbReference type="GO" id="GO:0035348">
    <property type="term" value="P:acetyl-CoA transmembrane transport"/>
    <property type="evidence" value="ECO:0007669"/>
    <property type="project" value="InterPro"/>
</dbReference>
<keyword evidence="4 5" id="KW-0472">Membrane</keyword>
<dbReference type="InterPro" id="IPR036259">
    <property type="entry name" value="MFS_trans_sf"/>
</dbReference>
<keyword evidence="3 5" id="KW-1133">Transmembrane helix</keyword>
<proteinExistence type="predicted"/>
<dbReference type="InterPro" id="IPR004752">
    <property type="entry name" value="AmpG_permease/AT-1"/>
</dbReference>
<dbReference type="GO" id="GO:0016020">
    <property type="term" value="C:membrane"/>
    <property type="evidence" value="ECO:0007669"/>
    <property type="project" value="UniProtKB-SubCell"/>
</dbReference>
<evidence type="ECO:0000256" key="5">
    <source>
        <dbReference type="SAM" id="Phobius"/>
    </source>
</evidence>
<feature type="transmembrane region" description="Helical" evidence="5">
    <location>
        <begin position="309"/>
        <end position="329"/>
    </location>
</feature>
<evidence type="ECO:0000256" key="3">
    <source>
        <dbReference type="ARBA" id="ARBA00022989"/>
    </source>
</evidence>
<feature type="transmembrane region" description="Helical" evidence="5">
    <location>
        <begin position="197"/>
        <end position="219"/>
    </location>
</feature>
<comment type="subcellular location">
    <subcellularLocation>
        <location evidence="1">Membrane</location>
        <topology evidence="1">Multi-pass membrane protein</topology>
    </subcellularLocation>
</comment>
<feature type="transmembrane region" description="Helical" evidence="5">
    <location>
        <begin position="90"/>
        <end position="112"/>
    </location>
</feature>
<dbReference type="PANTHER" id="PTHR12778">
    <property type="entry name" value="SOLUTE CARRIER FAMILY 33 ACETYL-COA TRANSPORTER -RELATED"/>
    <property type="match status" value="1"/>
</dbReference>
<organism evidence="6">
    <name type="scientific">Schistocephalus solidus</name>
    <name type="common">Tapeworm</name>
    <dbReference type="NCBI Taxonomy" id="70667"/>
    <lineage>
        <taxon>Eukaryota</taxon>
        <taxon>Metazoa</taxon>
        <taxon>Spiralia</taxon>
        <taxon>Lophotrochozoa</taxon>
        <taxon>Platyhelminthes</taxon>
        <taxon>Cestoda</taxon>
        <taxon>Eucestoda</taxon>
        <taxon>Diphyllobothriidea</taxon>
        <taxon>Diphyllobothriidae</taxon>
        <taxon>Schistocephalus</taxon>
    </lineage>
</organism>
<dbReference type="GO" id="GO:0008521">
    <property type="term" value="F:acetyl-CoA transmembrane transporter activity"/>
    <property type="evidence" value="ECO:0007669"/>
    <property type="project" value="InterPro"/>
</dbReference>
<sequence>LIKSFKRLSDACNLTYLFVFLLSPLPQGIPLGLAAAIPFLLQSDVHTANYRYQAIFSWVFWPFSLKLAWAPIVDSLYFRRLGRRKSWLIPIQYAIGIDLFVLSGKVNAWLGLAGDVQIWSLTCAFFGLTLLAATQDIVVDGWALTMLSKENVAWASTCNSVGQSLGYIVAFIVFLALESPDLCNKYLRFTPIPDQGLISFSGVFCFHPMTFISLTFRILTGLHHQRQRQLRVLDSPYFSQGDKKEEVEEDEGRHLSLIQTYQVMLGVLRLRPILKYIVFVFFVKFVFSASDNVFGLKLLENGLSKERLALMGTIVLPLQAILPLVVTPWSN</sequence>
<protein>
    <submittedName>
        <fullName evidence="6">Acetyl-coenzyme A transporter 1</fullName>
    </submittedName>
</protein>
<evidence type="ECO:0000256" key="2">
    <source>
        <dbReference type="ARBA" id="ARBA00022692"/>
    </source>
</evidence>
<evidence type="ECO:0000256" key="1">
    <source>
        <dbReference type="ARBA" id="ARBA00004141"/>
    </source>
</evidence>
<feature type="transmembrane region" description="Helical" evidence="5">
    <location>
        <begin position="151"/>
        <end position="177"/>
    </location>
</feature>
<dbReference type="SUPFAM" id="SSF103473">
    <property type="entry name" value="MFS general substrate transporter"/>
    <property type="match status" value="1"/>
</dbReference>
<feature type="transmembrane region" description="Helical" evidence="5">
    <location>
        <begin position="58"/>
        <end position="78"/>
    </location>
</feature>
<name>A0A183TJV5_SCHSO</name>
<keyword evidence="2 5" id="KW-0812">Transmembrane</keyword>
<dbReference type="PANTHER" id="PTHR12778:SF9">
    <property type="entry name" value="ACETYL-COENZYME A TRANSPORTER 1"/>
    <property type="match status" value="1"/>
</dbReference>
<feature type="transmembrane region" description="Helical" evidence="5">
    <location>
        <begin position="118"/>
        <end position="139"/>
    </location>
</feature>
<dbReference type="AlphaFoldDB" id="A0A183TJV5"/>
<dbReference type="InterPro" id="IPR024371">
    <property type="entry name" value="AcetylCoA_trans_1-like"/>
</dbReference>
<evidence type="ECO:0000313" key="6">
    <source>
        <dbReference type="WBParaSite" id="SSLN_0001739001-mRNA-1"/>
    </source>
</evidence>
<dbReference type="Pfam" id="PF13000">
    <property type="entry name" value="Acatn"/>
    <property type="match status" value="1"/>
</dbReference>
<dbReference type="WBParaSite" id="SSLN_0001739001-mRNA-1">
    <property type="protein sequence ID" value="SSLN_0001739001-mRNA-1"/>
    <property type="gene ID" value="SSLN_0001739001"/>
</dbReference>
<reference evidence="6" key="1">
    <citation type="submission" date="2016-06" db="UniProtKB">
        <authorList>
            <consortium name="WormBaseParasite"/>
        </authorList>
    </citation>
    <scope>IDENTIFICATION</scope>
</reference>
<accession>A0A183TJV5</accession>
<evidence type="ECO:0000256" key="4">
    <source>
        <dbReference type="ARBA" id="ARBA00023136"/>
    </source>
</evidence>